<gene>
    <name evidence="12" type="primary">nrgA</name>
    <name evidence="12" type="ORF">CLORY_19570</name>
</gene>
<dbReference type="Pfam" id="PF00909">
    <property type="entry name" value="Ammonium_transp"/>
    <property type="match status" value="1"/>
</dbReference>
<sequence length="410" mass="43503">MGHINYADTTFVFLSTVLVMFMTPGLALFYSGMVRRKNVLSTTMHSYATIAVVSLQWVILGYSLSFGHNIGGFVGGFDFAFLNNVGFKANAAYASNIPQQIFMMFQMMFAVITPALISGAFAGRMRFPAFLIFTLLWSTLVYDPVAHWVWGDGGWLKTLGALDFAGGNVVHMSSGVSALVIALFIGKRKGINEARPHNLPLTILGAGILWFGWFGFNAGSALAINNVALNAFITTNTAAAAAALSWMFCEWAVFKKPSAMGFASGAVAGLVAITPGAGFVSMGSSLIIGLIGGAICFYSVTIMKKKIGYDDALDAFGCHGVGGTWGAIATGIFASKSINSAGADGLIHGSFRLLGVQFLGIIAVYVFAAVVTLLILVVVNHFTKFRATEDEEEVGLDISMHGESGYSLES</sequence>
<dbReference type="GO" id="GO:0008519">
    <property type="term" value="F:ammonium channel activity"/>
    <property type="evidence" value="ECO:0007669"/>
    <property type="project" value="InterPro"/>
</dbReference>
<evidence type="ECO:0000313" key="13">
    <source>
        <dbReference type="Proteomes" id="UP000190080"/>
    </source>
</evidence>
<proteinExistence type="inferred from homology"/>
<comment type="subcellular location">
    <subcellularLocation>
        <location evidence="1 10">Cell membrane</location>
        <topology evidence="1 10">Multi-pass membrane protein</topology>
    </subcellularLocation>
</comment>
<evidence type="ECO:0000256" key="4">
    <source>
        <dbReference type="ARBA" id="ARBA00022475"/>
    </source>
</evidence>
<dbReference type="AlphaFoldDB" id="A0A1V4IQQ2"/>
<feature type="transmembrane region" description="Helical" evidence="10">
    <location>
        <begin position="354"/>
        <end position="379"/>
    </location>
</feature>
<feature type="transmembrane region" description="Helical" evidence="10">
    <location>
        <begin position="101"/>
        <end position="122"/>
    </location>
</feature>
<dbReference type="PROSITE" id="PS01219">
    <property type="entry name" value="AMMONIUM_TRANSP"/>
    <property type="match status" value="1"/>
</dbReference>
<dbReference type="SUPFAM" id="SSF111352">
    <property type="entry name" value="Ammonium transporter"/>
    <property type="match status" value="1"/>
</dbReference>
<evidence type="ECO:0000256" key="2">
    <source>
        <dbReference type="ARBA" id="ARBA00005887"/>
    </source>
</evidence>
<feature type="transmembrane region" description="Helical" evidence="10">
    <location>
        <begin position="228"/>
        <end position="249"/>
    </location>
</feature>
<dbReference type="Gene3D" id="1.10.3430.10">
    <property type="entry name" value="Ammonium transporter AmtB like domains"/>
    <property type="match status" value="1"/>
</dbReference>
<evidence type="ECO:0000256" key="7">
    <source>
        <dbReference type="ARBA" id="ARBA00023136"/>
    </source>
</evidence>
<dbReference type="InterPro" id="IPR024041">
    <property type="entry name" value="NH4_transpt_AmtB-like_dom"/>
</dbReference>
<evidence type="ECO:0000259" key="11">
    <source>
        <dbReference type="Pfam" id="PF00909"/>
    </source>
</evidence>
<keyword evidence="7 10" id="KW-0472">Membrane</keyword>
<dbReference type="InterPro" id="IPR001905">
    <property type="entry name" value="Ammonium_transpt"/>
</dbReference>
<comment type="similarity">
    <text evidence="2 10">Belongs to the ammonia transporter channel (TC 1.A.11.2) family.</text>
</comment>
<feature type="domain" description="Ammonium transporter AmtB-like" evidence="11">
    <location>
        <begin position="11"/>
        <end position="406"/>
    </location>
</feature>
<evidence type="ECO:0000256" key="5">
    <source>
        <dbReference type="ARBA" id="ARBA00022692"/>
    </source>
</evidence>
<dbReference type="Proteomes" id="UP000190080">
    <property type="component" value="Unassembled WGS sequence"/>
</dbReference>
<dbReference type="FunFam" id="1.10.3430.10:FF:000007">
    <property type="entry name" value="Ammonium transporter"/>
    <property type="match status" value="1"/>
</dbReference>
<feature type="transmembrane region" description="Helical" evidence="10">
    <location>
        <begin position="12"/>
        <end position="32"/>
    </location>
</feature>
<evidence type="ECO:0000313" key="12">
    <source>
        <dbReference type="EMBL" id="OPJ62134.1"/>
    </source>
</evidence>
<dbReference type="RefSeq" id="WP_079423755.1">
    <property type="nucleotide sequence ID" value="NZ_MZGV01000017.1"/>
</dbReference>
<evidence type="ECO:0000256" key="10">
    <source>
        <dbReference type="RuleBase" id="RU362002"/>
    </source>
</evidence>
<dbReference type="PANTHER" id="PTHR43029:SF10">
    <property type="entry name" value="AMMONIUM TRANSPORTER MEP2"/>
    <property type="match status" value="1"/>
</dbReference>
<evidence type="ECO:0000256" key="8">
    <source>
        <dbReference type="ARBA" id="ARBA00023177"/>
    </source>
</evidence>
<dbReference type="OrthoDB" id="9814202at2"/>
<dbReference type="STRING" id="1450648.CLORY_19570"/>
<feature type="transmembrane region" description="Helical" evidence="10">
    <location>
        <begin position="315"/>
        <end position="334"/>
    </location>
</feature>
<dbReference type="NCBIfam" id="TIGR00836">
    <property type="entry name" value="amt"/>
    <property type="match status" value="1"/>
</dbReference>
<organism evidence="12 13">
    <name type="scientific">Clostridium oryzae</name>
    <dbReference type="NCBI Taxonomy" id="1450648"/>
    <lineage>
        <taxon>Bacteria</taxon>
        <taxon>Bacillati</taxon>
        <taxon>Bacillota</taxon>
        <taxon>Clostridia</taxon>
        <taxon>Eubacteriales</taxon>
        <taxon>Clostridiaceae</taxon>
        <taxon>Clostridium</taxon>
    </lineage>
</organism>
<feature type="transmembrane region" description="Helical" evidence="10">
    <location>
        <begin position="198"/>
        <end position="216"/>
    </location>
</feature>
<dbReference type="PANTHER" id="PTHR43029">
    <property type="entry name" value="AMMONIUM TRANSPORTER MEP2"/>
    <property type="match status" value="1"/>
</dbReference>
<feature type="transmembrane region" description="Helical" evidence="10">
    <location>
        <begin position="129"/>
        <end position="149"/>
    </location>
</feature>
<evidence type="ECO:0000256" key="1">
    <source>
        <dbReference type="ARBA" id="ARBA00004651"/>
    </source>
</evidence>
<evidence type="ECO:0000256" key="3">
    <source>
        <dbReference type="ARBA" id="ARBA00022448"/>
    </source>
</evidence>
<evidence type="ECO:0000256" key="9">
    <source>
        <dbReference type="ARBA" id="ARBA00050025"/>
    </source>
</evidence>
<protein>
    <recommendedName>
        <fullName evidence="9 10">Ammonium transporter</fullName>
    </recommendedName>
</protein>
<keyword evidence="8 10" id="KW-0924">Ammonia transport</keyword>
<evidence type="ECO:0000256" key="6">
    <source>
        <dbReference type="ARBA" id="ARBA00022989"/>
    </source>
</evidence>
<feature type="transmembrane region" description="Helical" evidence="10">
    <location>
        <begin position="44"/>
        <end position="64"/>
    </location>
</feature>
<reference evidence="12 13" key="1">
    <citation type="submission" date="2017-03" db="EMBL/GenBank/DDBJ databases">
        <title>Genome sequence of Clostridium oryzae DSM 28571.</title>
        <authorList>
            <person name="Poehlein A."/>
            <person name="Daniel R."/>
        </authorList>
    </citation>
    <scope>NUCLEOTIDE SEQUENCE [LARGE SCALE GENOMIC DNA]</scope>
    <source>
        <strain evidence="12 13">DSM 28571</strain>
    </source>
</reference>
<feature type="transmembrane region" description="Helical" evidence="10">
    <location>
        <begin position="286"/>
        <end position="303"/>
    </location>
</feature>
<accession>A0A1V4IQQ2</accession>
<dbReference type="InterPro" id="IPR029020">
    <property type="entry name" value="Ammonium/urea_transptr"/>
</dbReference>
<keyword evidence="5 10" id="KW-0812">Transmembrane</keyword>
<feature type="transmembrane region" description="Helical" evidence="10">
    <location>
        <begin position="261"/>
        <end position="280"/>
    </location>
</feature>
<keyword evidence="13" id="KW-1185">Reference proteome</keyword>
<keyword evidence="3 10" id="KW-0813">Transport</keyword>
<feature type="transmembrane region" description="Helical" evidence="10">
    <location>
        <begin position="169"/>
        <end position="186"/>
    </location>
</feature>
<dbReference type="EMBL" id="MZGV01000017">
    <property type="protein sequence ID" value="OPJ62134.1"/>
    <property type="molecule type" value="Genomic_DNA"/>
</dbReference>
<dbReference type="GO" id="GO:0005886">
    <property type="term" value="C:plasma membrane"/>
    <property type="evidence" value="ECO:0007669"/>
    <property type="project" value="UniProtKB-SubCell"/>
</dbReference>
<keyword evidence="6 10" id="KW-1133">Transmembrane helix</keyword>
<name>A0A1V4IQQ2_9CLOT</name>
<keyword evidence="4" id="KW-1003">Cell membrane</keyword>
<comment type="caution">
    <text evidence="12">The sequence shown here is derived from an EMBL/GenBank/DDBJ whole genome shotgun (WGS) entry which is preliminary data.</text>
</comment>
<dbReference type="InterPro" id="IPR018047">
    <property type="entry name" value="Ammonium_transpt_CS"/>
</dbReference>